<dbReference type="InterPro" id="IPR004925">
    <property type="entry name" value="HpaB/PvcC/4-BUDH"/>
</dbReference>
<protein>
    <submittedName>
        <fullName evidence="6">4-hydroxyphenylacetate 3-monooxygenase oxygenase component</fullName>
    </submittedName>
</protein>
<sequence length="497" mass="55752">MTVRTGKQFIEGLRDRPRDVFIQGEKVTDVATHPAFRASVEQIAHLYDMQSDPAHRDTLTYVAEDTGQRAGMAFKPAASMSDLQARRAAYRLWAEENFGLMGRSPDFMNVSLLALWEMRDLLDRHGQKFSQNMDQYYRRVRDEDLFLSHALVSPQNDRSKASHELGDLHMRVVRESDAGIYISGARMIATLGPVADEMLIYTLPGLRPGDEDHALAFSINCDAPGLRQICREPYTLAGTRTSFDHPLSTRFEENDSLLIFDNVFVPWERVYIYRDVELANALYTESALRNHTAHQTNTRALVKLEFSAGIALALARSIKADQFLHVQEMLGEALSMVEMVKSGLIHSEVACEATPIGTLRPSLAPLQTLRTFLPRAYPRMVEFIQKIAAGSFMMMPSAADFHVPEIEQDTKRYYLGAGMEAVDRVRLVKLAWDLVGEGFGQRALQYERYYAGDPVRTMASNTFTLPSADPDRLVRKALDLAGAPERSTAQASAIPVA</sequence>
<feature type="domain" description="HpaB/PvcC/4-BUDH N-terminal" evidence="5">
    <location>
        <begin position="5"/>
        <end position="271"/>
    </location>
</feature>
<reference evidence="6" key="1">
    <citation type="journal article" date="2023" name="Int. J. Syst. Evol. Microbiol.">
        <title>Sinisalibacter aestuarii sp. nov., isolated from estuarine sediment of the Arakawa River.</title>
        <authorList>
            <person name="Arafat S.T."/>
            <person name="Hirano S."/>
            <person name="Sato A."/>
            <person name="Takeuchi K."/>
            <person name="Yasuda T."/>
            <person name="Terahara T."/>
            <person name="Hamada M."/>
            <person name="Kobayashi T."/>
        </authorList>
    </citation>
    <scope>NUCLEOTIDE SEQUENCE</scope>
    <source>
        <strain evidence="6">B-399</strain>
    </source>
</reference>
<organism evidence="6 7">
    <name type="scientific">Sinisalibacter aestuarii</name>
    <dbReference type="NCBI Taxonomy" id="2949426"/>
    <lineage>
        <taxon>Bacteria</taxon>
        <taxon>Pseudomonadati</taxon>
        <taxon>Pseudomonadota</taxon>
        <taxon>Alphaproteobacteria</taxon>
        <taxon>Rhodobacterales</taxon>
        <taxon>Roseobacteraceae</taxon>
        <taxon>Sinisalibacter</taxon>
    </lineage>
</organism>
<evidence type="ECO:0000313" key="6">
    <source>
        <dbReference type="EMBL" id="GKY86835.1"/>
    </source>
</evidence>
<name>A0ABQ5LPA6_9RHOB</name>
<evidence type="ECO:0000259" key="4">
    <source>
        <dbReference type="Pfam" id="PF03241"/>
    </source>
</evidence>
<dbReference type="EMBL" id="BROH01000001">
    <property type="protein sequence ID" value="GKY86835.1"/>
    <property type="molecule type" value="Genomic_DNA"/>
</dbReference>
<dbReference type="InterPro" id="IPR036250">
    <property type="entry name" value="AcylCo_DH-like_C"/>
</dbReference>
<evidence type="ECO:0000256" key="2">
    <source>
        <dbReference type="ARBA" id="ARBA00022827"/>
    </source>
</evidence>
<dbReference type="PANTHER" id="PTHR36117:SF3">
    <property type="entry name" value="4-HYDROXYPHENYLACETATE 3-MONOOXYGENASE-RELATED"/>
    <property type="match status" value="1"/>
</dbReference>
<evidence type="ECO:0000256" key="3">
    <source>
        <dbReference type="ARBA" id="ARBA00023002"/>
    </source>
</evidence>
<dbReference type="Gene3D" id="1.10.3140.10">
    <property type="entry name" value="4-hydroxybutyryl-coa dehydratase, domain 1"/>
    <property type="match status" value="1"/>
</dbReference>
<dbReference type="SUPFAM" id="SSF47203">
    <property type="entry name" value="Acyl-CoA dehydrogenase C-terminal domain-like"/>
    <property type="match status" value="1"/>
</dbReference>
<dbReference type="PIRSF" id="PIRSF000331">
    <property type="entry name" value="HpaA_HpaB"/>
    <property type="match status" value="1"/>
</dbReference>
<feature type="domain" description="HpaB/PvcC/4-BUDH C-terminal" evidence="4">
    <location>
        <begin position="279"/>
        <end position="478"/>
    </location>
</feature>
<dbReference type="Pfam" id="PF11794">
    <property type="entry name" value="HpaB_N"/>
    <property type="match status" value="1"/>
</dbReference>
<gene>
    <name evidence="6" type="ORF">STA1M1_07040</name>
</gene>
<accession>A0ABQ5LPA6</accession>
<comment type="caution">
    <text evidence="6">The sequence shown here is derived from an EMBL/GenBank/DDBJ whole genome shotgun (WGS) entry which is preliminary data.</text>
</comment>
<dbReference type="SUPFAM" id="SSF56645">
    <property type="entry name" value="Acyl-CoA dehydrogenase NM domain-like"/>
    <property type="match status" value="1"/>
</dbReference>
<evidence type="ECO:0000256" key="1">
    <source>
        <dbReference type="ARBA" id="ARBA00022630"/>
    </source>
</evidence>
<proteinExistence type="predicted"/>
<dbReference type="Gene3D" id="1.20.140.10">
    <property type="entry name" value="Butyryl-CoA Dehydrogenase, subunit A, domain 3"/>
    <property type="match status" value="1"/>
</dbReference>
<evidence type="ECO:0000259" key="5">
    <source>
        <dbReference type="Pfam" id="PF11794"/>
    </source>
</evidence>
<dbReference type="PANTHER" id="PTHR36117">
    <property type="entry name" value="4-HYDROXYPHENYLACETATE 3-MONOOXYGENASE-RELATED"/>
    <property type="match status" value="1"/>
</dbReference>
<evidence type="ECO:0000313" key="7">
    <source>
        <dbReference type="Proteomes" id="UP001144205"/>
    </source>
</evidence>
<dbReference type="Pfam" id="PF03241">
    <property type="entry name" value="HpaB"/>
    <property type="match status" value="1"/>
</dbReference>
<dbReference type="InterPro" id="IPR046373">
    <property type="entry name" value="Acyl-CoA_Oxase/DH_mid-dom_sf"/>
</dbReference>
<dbReference type="InterPro" id="IPR009100">
    <property type="entry name" value="AcylCoA_DH/oxidase_NM_dom_sf"/>
</dbReference>
<keyword evidence="7" id="KW-1185">Reference proteome</keyword>
<dbReference type="InterPro" id="IPR024719">
    <property type="entry name" value="HpaB/PvcC/4-BUDH_C"/>
</dbReference>
<dbReference type="RefSeq" id="WP_281840787.1">
    <property type="nucleotide sequence ID" value="NZ_BROH01000001.1"/>
</dbReference>
<dbReference type="InterPro" id="IPR024674">
    <property type="entry name" value="HpaB/PvcC/4-BUDH_N"/>
</dbReference>
<dbReference type="Gene3D" id="2.40.110.10">
    <property type="entry name" value="Butyryl-CoA Dehydrogenase, subunit A, domain 2"/>
    <property type="match status" value="1"/>
</dbReference>
<keyword evidence="1" id="KW-0285">Flavoprotein</keyword>
<keyword evidence="3" id="KW-0560">Oxidoreductase</keyword>
<keyword evidence="2" id="KW-0274">FAD</keyword>
<dbReference type="Proteomes" id="UP001144205">
    <property type="component" value="Unassembled WGS sequence"/>
</dbReference>